<comment type="caution">
    <text evidence="2">The sequence shown here is derived from an EMBL/GenBank/DDBJ whole genome shotgun (WGS) entry which is preliminary data.</text>
</comment>
<reference evidence="2 3" key="1">
    <citation type="journal article" date="2019" name="Int. J. Syst. Evol. Microbiol.">
        <title>The Global Catalogue of Microorganisms (GCM) 10K type strain sequencing project: providing services to taxonomists for standard genome sequencing and annotation.</title>
        <authorList>
            <consortium name="The Broad Institute Genomics Platform"/>
            <consortium name="The Broad Institute Genome Sequencing Center for Infectious Disease"/>
            <person name="Wu L."/>
            <person name="Ma J."/>
        </authorList>
    </citation>
    <scope>NUCLEOTIDE SEQUENCE [LARGE SCALE GENOMIC DNA]</scope>
    <source>
        <strain evidence="2 3">JCM 9383</strain>
    </source>
</reference>
<dbReference type="InterPro" id="IPR016040">
    <property type="entry name" value="NAD(P)-bd_dom"/>
</dbReference>
<organism evidence="2 3">
    <name type="scientific">Saccharopolyspora taberi</name>
    <dbReference type="NCBI Taxonomy" id="60895"/>
    <lineage>
        <taxon>Bacteria</taxon>
        <taxon>Bacillati</taxon>
        <taxon>Actinomycetota</taxon>
        <taxon>Actinomycetes</taxon>
        <taxon>Pseudonocardiales</taxon>
        <taxon>Pseudonocardiaceae</taxon>
        <taxon>Saccharopolyspora</taxon>
    </lineage>
</organism>
<dbReference type="InterPro" id="IPR036291">
    <property type="entry name" value="NAD(P)-bd_dom_sf"/>
</dbReference>
<evidence type="ECO:0000313" key="3">
    <source>
        <dbReference type="Proteomes" id="UP001500979"/>
    </source>
</evidence>
<dbReference type="Gene3D" id="3.40.50.720">
    <property type="entry name" value="NAD(P)-binding Rossmann-like Domain"/>
    <property type="match status" value="1"/>
</dbReference>
<keyword evidence="3" id="KW-1185">Reference proteome</keyword>
<dbReference type="Pfam" id="PF13460">
    <property type="entry name" value="NAD_binding_10"/>
    <property type="match status" value="1"/>
</dbReference>
<dbReference type="InterPro" id="IPR051604">
    <property type="entry name" value="Ergot_Alk_Oxidoreductase"/>
</dbReference>
<dbReference type="PANTHER" id="PTHR43162:SF1">
    <property type="entry name" value="PRESTALK A DIFFERENTIATION PROTEIN A"/>
    <property type="match status" value="1"/>
</dbReference>
<gene>
    <name evidence="2" type="ORF">GCM10010470_11700</name>
</gene>
<dbReference type="SUPFAM" id="SSF51735">
    <property type="entry name" value="NAD(P)-binding Rossmann-fold domains"/>
    <property type="match status" value="1"/>
</dbReference>
<dbReference type="RefSeq" id="WP_344678364.1">
    <property type="nucleotide sequence ID" value="NZ_BAAAUX010000005.1"/>
</dbReference>
<feature type="domain" description="NAD(P)-binding" evidence="1">
    <location>
        <begin position="8"/>
        <end position="181"/>
    </location>
</feature>
<protein>
    <submittedName>
        <fullName evidence="2">NAD(P)H-binding protein</fullName>
    </submittedName>
</protein>
<dbReference type="Gene3D" id="3.90.25.10">
    <property type="entry name" value="UDP-galactose 4-epimerase, domain 1"/>
    <property type="match status" value="1"/>
</dbReference>
<dbReference type="Proteomes" id="UP001500979">
    <property type="component" value="Unassembled WGS sequence"/>
</dbReference>
<evidence type="ECO:0000313" key="2">
    <source>
        <dbReference type="EMBL" id="GAA2779639.1"/>
    </source>
</evidence>
<dbReference type="PANTHER" id="PTHR43162">
    <property type="match status" value="1"/>
</dbReference>
<name>A0ABN3V6U3_9PSEU</name>
<sequence>MTVLVTAATGTVGRGVVDRLLAEGREVRALTRDPASAGLPAEVEVVAGDLTRPHELTAAFDGVDRMYYLGAIIDPAHAVDDASAFLALAAEAGVRRVVHLSGSAVTYRRAGSFELLAEIEAVVEASSPEWTHVRPGEFATNKLDVWGHSIRTEGVVRNPFPDGTGVPVHEADIAETAAIALLEDGHHGRAYTLTGPQLLTHREQAAAVAAGLGRELRFEAQTYGQARRAWIEAGMPAEIAEYILGYQAEYAEEPPRVSPDFERVTGRPGRTLAEWARDHRADLT</sequence>
<evidence type="ECO:0000259" key="1">
    <source>
        <dbReference type="Pfam" id="PF13460"/>
    </source>
</evidence>
<dbReference type="EMBL" id="BAAAUX010000005">
    <property type="protein sequence ID" value="GAA2779639.1"/>
    <property type="molecule type" value="Genomic_DNA"/>
</dbReference>
<proteinExistence type="predicted"/>
<accession>A0ABN3V6U3</accession>